<dbReference type="Proteomes" id="UP000677918">
    <property type="component" value="Unassembled WGS sequence"/>
</dbReference>
<protein>
    <submittedName>
        <fullName evidence="7">3-hydroxyisobutyrate dehydrogenase</fullName>
    </submittedName>
</protein>
<evidence type="ECO:0000256" key="4">
    <source>
        <dbReference type="PIRSR" id="PIRSR000103-1"/>
    </source>
</evidence>
<dbReference type="Pfam" id="PF03446">
    <property type="entry name" value="NAD_binding_2"/>
    <property type="match status" value="1"/>
</dbReference>
<dbReference type="SUPFAM" id="SSF48179">
    <property type="entry name" value="6-phosphogluconate dehydrogenase C-terminal domain-like"/>
    <property type="match status" value="1"/>
</dbReference>
<sequence>MKVGFIGLGNMGLPMALNLHKAGFETYGKNRSEGKEKKFAEQGGNIGLSISELAAQMDVVITCLPMPADVEGVYTGADGLLASAKKGLILIDCSTVSPGLNQQLFAQAEQAGVSFLDAPVSGGTTGAEAGTLSIMVGGKEEVFNKVKPVLEAMGKNITFVGPSGSGSAAKLINQLMVGIHTQAVSEAYALSKSFGLDSDMLFNILTNSFAQSRIMDRHYPDFIAKESYEPGFALKLLTKDMNLVAGMAEECKVNLTAGSSVRELLNRAVADGYGDLDMSGAYKYQLANDEKQK</sequence>
<dbReference type="InterPro" id="IPR015815">
    <property type="entry name" value="HIBADH-related"/>
</dbReference>
<dbReference type="InterPro" id="IPR008927">
    <property type="entry name" value="6-PGluconate_DH-like_C_sf"/>
</dbReference>
<dbReference type="SUPFAM" id="SSF51735">
    <property type="entry name" value="NAD(P)-binding Rossmann-fold domains"/>
    <property type="match status" value="1"/>
</dbReference>
<organism evidence="7 8">
    <name type="scientific">Xylanibacillus composti</name>
    <dbReference type="NCBI Taxonomy" id="1572762"/>
    <lineage>
        <taxon>Bacteria</taxon>
        <taxon>Bacillati</taxon>
        <taxon>Bacillota</taxon>
        <taxon>Bacilli</taxon>
        <taxon>Bacillales</taxon>
        <taxon>Paenibacillaceae</taxon>
        <taxon>Xylanibacillus</taxon>
    </lineage>
</organism>
<dbReference type="InterPro" id="IPR006115">
    <property type="entry name" value="6PGDH_NADP-bd"/>
</dbReference>
<keyword evidence="3" id="KW-0520">NAD</keyword>
<evidence type="ECO:0000313" key="8">
    <source>
        <dbReference type="Proteomes" id="UP000677918"/>
    </source>
</evidence>
<evidence type="ECO:0000256" key="3">
    <source>
        <dbReference type="ARBA" id="ARBA00023027"/>
    </source>
</evidence>
<keyword evidence="8" id="KW-1185">Reference proteome</keyword>
<accession>A0A8J4H1F3</accession>
<dbReference type="PANTHER" id="PTHR22981:SF7">
    <property type="entry name" value="3-HYDROXYISOBUTYRATE DEHYDROGENASE, MITOCHONDRIAL"/>
    <property type="match status" value="1"/>
</dbReference>
<dbReference type="Gene3D" id="3.40.50.720">
    <property type="entry name" value="NAD(P)-binding Rossmann-like Domain"/>
    <property type="match status" value="1"/>
</dbReference>
<evidence type="ECO:0000313" key="7">
    <source>
        <dbReference type="EMBL" id="GIQ67239.1"/>
    </source>
</evidence>
<feature type="domain" description="3-hydroxyisobutyrate dehydrogenase-like NAD-binding" evidence="6">
    <location>
        <begin position="164"/>
        <end position="284"/>
    </location>
</feature>
<dbReference type="Gene3D" id="1.10.1040.10">
    <property type="entry name" value="N-(1-d-carboxylethyl)-l-norvaline Dehydrogenase, domain 2"/>
    <property type="match status" value="1"/>
</dbReference>
<evidence type="ECO:0000259" key="5">
    <source>
        <dbReference type="Pfam" id="PF03446"/>
    </source>
</evidence>
<keyword evidence="2" id="KW-0560">Oxidoreductase</keyword>
<dbReference type="InterPro" id="IPR036291">
    <property type="entry name" value="NAD(P)-bd_dom_sf"/>
</dbReference>
<dbReference type="EMBL" id="BOVK01000001">
    <property type="protein sequence ID" value="GIQ67239.1"/>
    <property type="molecule type" value="Genomic_DNA"/>
</dbReference>
<dbReference type="GO" id="GO:0016616">
    <property type="term" value="F:oxidoreductase activity, acting on the CH-OH group of donors, NAD or NADP as acceptor"/>
    <property type="evidence" value="ECO:0007669"/>
    <property type="project" value="TreeGrafter"/>
</dbReference>
<proteinExistence type="inferred from homology"/>
<feature type="domain" description="6-phosphogluconate dehydrogenase NADP-binding" evidence="5">
    <location>
        <begin position="2"/>
        <end position="161"/>
    </location>
</feature>
<dbReference type="PROSITE" id="PS00895">
    <property type="entry name" value="3_HYDROXYISOBUT_DH"/>
    <property type="match status" value="1"/>
</dbReference>
<dbReference type="InterPro" id="IPR029154">
    <property type="entry name" value="HIBADH-like_NADP-bd"/>
</dbReference>
<dbReference type="PANTHER" id="PTHR22981">
    <property type="entry name" value="3-HYDROXYISOBUTYRATE DEHYDROGENASE-RELATED"/>
    <property type="match status" value="1"/>
</dbReference>
<dbReference type="InterPro" id="IPR002204">
    <property type="entry name" value="3-OH-isobutyrate_DH-rel_CS"/>
</dbReference>
<feature type="active site" evidence="4">
    <location>
        <position position="170"/>
    </location>
</feature>
<reference evidence="7" key="1">
    <citation type="submission" date="2021-04" db="EMBL/GenBank/DDBJ databases">
        <title>Draft genome sequence of Xylanibacillus composti strain K13.</title>
        <authorList>
            <person name="Uke A."/>
            <person name="Chhe C."/>
            <person name="Baramee S."/>
            <person name="Kosugi A."/>
        </authorList>
    </citation>
    <scope>NUCLEOTIDE SEQUENCE</scope>
    <source>
        <strain evidence="7">K13</strain>
    </source>
</reference>
<evidence type="ECO:0000256" key="1">
    <source>
        <dbReference type="ARBA" id="ARBA00009080"/>
    </source>
</evidence>
<dbReference type="Pfam" id="PF14833">
    <property type="entry name" value="NAD_binding_11"/>
    <property type="match status" value="1"/>
</dbReference>
<dbReference type="AlphaFoldDB" id="A0A8J4H1F3"/>
<evidence type="ECO:0000256" key="2">
    <source>
        <dbReference type="ARBA" id="ARBA00023002"/>
    </source>
</evidence>
<dbReference type="PIRSF" id="PIRSF000103">
    <property type="entry name" value="HIBADH"/>
    <property type="match status" value="1"/>
</dbReference>
<comment type="caution">
    <text evidence="7">The sequence shown here is derived from an EMBL/GenBank/DDBJ whole genome shotgun (WGS) entry which is preliminary data.</text>
</comment>
<name>A0A8J4H1F3_9BACL</name>
<dbReference type="GO" id="GO:0051287">
    <property type="term" value="F:NAD binding"/>
    <property type="evidence" value="ECO:0007669"/>
    <property type="project" value="InterPro"/>
</dbReference>
<comment type="similarity">
    <text evidence="1">Belongs to the HIBADH-related family.</text>
</comment>
<gene>
    <name evidence="7" type="ORF">XYCOK13_00630</name>
</gene>
<dbReference type="GO" id="GO:0050661">
    <property type="term" value="F:NADP binding"/>
    <property type="evidence" value="ECO:0007669"/>
    <property type="project" value="InterPro"/>
</dbReference>
<dbReference type="GO" id="GO:0016054">
    <property type="term" value="P:organic acid catabolic process"/>
    <property type="evidence" value="ECO:0007669"/>
    <property type="project" value="UniProtKB-ARBA"/>
</dbReference>
<dbReference type="InterPro" id="IPR013328">
    <property type="entry name" value="6PGD_dom2"/>
</dbReference>
<evidence type="ECO:0000259" key="6">
    <source>
        <dbReference type="Pfam" id="PF14833"/>
    </source>
</evidence>
<dbReference type="RefSeq" id="WP_213409847.1">
    <property type="nucleotide sequence ID" value="NZ_BOVK01000001.1"/>
</dbReference>